<accession>A0A1X7DZ12</accession>
<evidence type="ECO:0000313" key="2">
    <source>
        <dbReference type="Proteomes" id="UP000192911"/>
    </source>
</evidence>
<gene>
    <name evidence="1" type="ORF">SAMN06295900_104265</name>
</gene>
<protein>
    <submittedName>
        <fullName evidence="1">Uncharacterized protein</fullName>
    </submittedName>
</protein>
<reference evidence="2" key="1">
    <citation type="submission" date="2017-04" db="EMBL/GenBank/DDBJ databases">
        <authorList>
            <person name="Varghese N."/>
            <person name="Submissions S."/>
        </authorList>
    </citation>
    <scope>NUCLEOTIDE SEQUENCE [LARGE SCALE GENOMIC DNA]</scope>
    <source>
        <strain evidence="2">Ballard 720</strain>
    </source>
</reference>
<proteinExistence type="predicted"/>
<keyword evidence="2" id="KW-1185">Reference proteome</keyword>
<dbReference type="AlphaFoldDB" id="A0A1X7DZ12"/>
<organism evidence="1 2">
    <name type="scientific">Trinickia caryophylli</name>
    <name type="common">Paraburkholderia caryophylli</name>
    <dbReference type="NCBI Taxonomy" id="28094"/>
    <lineage>
        <taxon>Bacteria</taxon>
        <taxon>Pseudomonadati</taxon>
        <taxon>Pseudomonadota</taxon>
        <taxon>Betaproteobacteria</taxon>
        <taxon>Burkholderiales</taxon>
        <taxon>Burkholderiaceae</taxon>
        <taxon>Trinickia</taxon>
    </lineage>
</organism>
<evidence type="ECO:0000313" key="1">
    <source>
        <dbReference type="EMBL" id="SMF24209.1"/>
    </source>
</evidence>
<name>A0A1X7DZ12_TRICW</name>
<dbReference type="Proteomes" id="UP000192911">
    <property type="component" value="Unassembled WGS sequence"/>
</dbReference>
<dbReference type="EMBL" id="FXAH01000004">
    <property type="protein sequence ID" value="SMF24209.1"/>
    <property type="molecule type" value="Genomic_DNA"/>
</dbReference>
<sequence>MKPLLKVSVVLLVAVLAGNRIADYLYSLRRSAAG</sequence>